<organism evidence="2 3">
    <name type="scientific">Paraburkholderia tuberum</name>
    <dbReference type="NCBI Taxonomy" id="157910"/>
    <lineage>
        <taxon>Bacteria</taxon>
        <taxon>Pseudomonadati</taxon>
        <taxon>Pseudomonadota</taxon>
        <taxon>Betaproteobacteria</taxon>
        <taxon>Burkholderiales</taxon>
        <taxon>Burkholderiaceae</taxon>
        <taxon>Paraburkholderia</taxon>
    </lineage>
</organism>
<feature type="signal peptide" evidence="1">
    <location>
        <begin position="1"/>
        <end position="21"/>
    </location>
</feature>
<evidence type="ECO:0000313" key="2">
    <source>
        <dbReference type="EMBL" id="SDR51066.1"/>
    </source>
</evidence>
<name>A0A1H1JM25_9BURK</name>
<dbReference type="NCBIfam" id="NF042415">
    <property type="entry name" value="STY0301_fam"/>
    <property type="match status" value="1"/>
</dbReference>
<evidence type="ECO:0000256" key="1">
    <source>
        <dbReference type="SAM" id="SignalP"/>
    </source>
</evidence>
<reference evidence="3" key="1">
    <citation type="submission" date="2016-10" db="EMBL/GenBank/DDBJ databases">
        <authorList>
            <person name="Varghese N."/>
            <person name="Submissions S."/>
        </authorList>
    </citation>
    <scope>NUCLEOTIDE SEQUENCE [LARGE SCALE GENOMIC DNA]</scope>
    <source>
        <strain evidence="3">DUS833</strain>
    </source>
</reference>
<gene>
    <name evidence="2" type="ORF">SAMN05445850_5189</name>
</gene>
<dbReference type="InterPro" id="IPR049973">
    <property type="entry name" value="STY0301-like"/>
</dbReference>
<dbReference type="Proteomes" id="UP000199365">
    <property type="component" value="Unassembled WGS sequence"/>
</dbReference>
<proteinExistence type="predicted"/>
<accession>A0A1H1JM25</accession>
<dbReference type="AlphaFoldDB" id="A0A1H1JM25"/>
<keyword evidence="3" id="KW-1185">Reference proteome</keyword>
<dbReference type="RefSeq" id="WP_425273256.1">
    <property type="nucleotide sequence ID" value="NZ_FNKX01000002.1"/>
</dbReference>
<sequence length="114" mass="12066">MLSNKVLFLAVCLLATSAACASPTQVQFKCPNALSAGGQHHVLDNASLFDGPPEHEADLIPASGKTSDQWDLTGVDPYLVCRYHGTNSTVVIHAVGARTCEATSRPFAVHCTSR</sequence>
<keyword evidence="1" id="KW-0732">Signal</keyword>
<feature type="chain" id="PRO_5011461828" evidence="1">
    <location>
        <begin position="22"/>
        <end position="114"/>
    </location>
</feature>
<evidence type="ECO:0000313" key="3">
    <source>
        <dbReference type="Proteomes" id="UP000199365"/>
    </source>
</evidence>
<dbReference type="STRING" id="157910.SAMN05445850_5189"/>
<protein>
    <submittedName>
        <fullName evidence="2">Uncharacterized protein</fullName>
    </submittedName>
</protein>
<dbReference type="PROSITE" id="PS51257">
    <property type="entry name" value="PROKAR_LIPOPROTEIN"/>
    <property type="match status" value="1"/>
</dbReference>
<dbReference type="EMBL" id="FNKX01000002">
    <property type="protein sequence ID" value="SDR51066.1"/>
    <property type="molecule type" value="Genomic_DNA"/>
</dbReference>